<evidence type="ECO:0000313" key="2">
    <source>
        <dbReference type="Proteomes" id="UP000176914"/>
    </source>
</evidence>
<evidence type="ECO:0000313" key="1">
    <source>
        <dbReference type="EMBL" id="OGG69229.1"/>
    </source>
</evidence>
<accession>A0A1F6E6A3</accession>
<organism evidence="1 2">
    <name type="scientific">Candidatus Kaiserbacteria bacterium RIFCSPHIGHO2_02_FULL_55_25</name>
    <dbReference type="NCBI Taxonomy" id="1798498"/>
    <lineage>
        <taxon>Bacteria</taxon>
        <taxon>Candidatus Kaiseribacteriota</taxon>
    </lineage>
</organism>
<sequence length="66" mass="7324">MTVASPDTLMPNFEVPALSFDAVADREEGKHPFGVRQVVLNDMFEAFATATVELFVRLAFTLGFRC</sequence>
<reference evidence="1 2" key="1">
    <citation type="journal article" date="2016" name="Nat. Commun.">
        <title>Thousands of microbial genomes shed light on interconnected biogeochemical processes in an aquifer system.</title>
        <authorList>
            <person name="Anantharaman K."/>
            <person name="Brown C.T."/>
            <person name="Hug L.A."/>
            <person name="Sharon I."/>
            <person name="Castelle C.J."/>
            <person name="Probst A.J."/>
            <person name="Thomas B.C."/>
            <person name="Singh A."/>
            <person name="Wilkins M.J."/>
            <person name="Karaoz U."/>
            <person name="Brodie E.L."/>
            <person name="Williams K.H."/>
            <person name="Hubbard S.S."/>
            <person name="Banfield J.F."/>
        </authorList>
    </citation>
    <scope>NUCLEOTIDE SEQUENCE [LARGE SCALE GENOMIC DNA]</scope>
</reference>
<dbReference type="AlphaFoldDB" id="A0A1F6E6A3"/>
<name>A0A1F6E6A3_9BACT</name>
<comment type="caution">
    <text evidence="1">The sequence shown here is derived from an EMBL/GenBank/DDBJ whole genome shotgun (WGS) entry which is preliminary data.</text>
</comment>
<dbReference type="Proteomes" id="UP000176914">
    <property type="component" value="Unassembled WGS sequence"/>
</dbReference>
<dbReference type="EMBL" id="MFLL01000015">
    <property type="protein sequence ID" value="OGG69229.1"/>
    <property type="molecule type" value="Genomic_DNA"/>
</dbReference>
<gene>
    <name evidence="1" type="ORF">A3C20_02960</name>
</gene>
<proteinExistence type="predicted"/>
<protein>
    <submittedName>
        <fullName evidence="1">Uncharacterized protein</fullName>
    </submittedName>
</protein>